<evidence type="ECO:0000313" key="4">
    <source>
        <dbReference type="EMBL" id="EIE26871.1"/>
    </source>
</evidence>
<evidence type="ECO:0000259" key="3">
    <source>
        <dbReference type="PROSITE" id="PS50800"/>
    </source>
</evidence>
<reference evidence="4 5" key="1">
    <citation type="journal article" date="2012" name="Genome Biol.">
        <title>The genome of the polar eukaryotic microalga coccomyxa subellipsoidea reveals traits of cold adaptation.</title>
        <authorList>
            <person name="Blanc G."/>
            <person name="Agarkova I."/>
            <person name="Grimwood J."/>
            <person name="Kuo A."/>
            <person name="Brueggeman A."/>
            <person name="Dunigan D."/>
            <person name="Gurnon J."/>
            <person name="Ladunga I."/>
            <person name="Lindquist E."/>
            <person name="Lucas S."/>
            <person name="Pangilinan J."/>
            <person name="Proschold T."/>
            <person name="Salamov A."/>
            <person name="Schmutz J."/>
            <person name="Weeks D."/>
            <person name="Yamada T."/>
            <person name="Claverie J.M."/>
            <person name="Grigoriev I."/>
            <person name="Van Etten J."/>
            <person name="Lomsadze A."/>
            <person name="Borodovsky M."/>
        </authorList>
    </citation>
    <scope>NUCLEOTIDE SEQUENCE [LARGE SCALE GENOMIC DNA]</scope>
    <source>
        <strain evidence="4 5">C-169</strain>
    </source>
</reference>
<comment type="caution">
    <text evidence="4">The sequence shown here is derived from an EMBL/GenBank/DDBJ whole genome shotgun (WGS) entry which is preliminary data.</text>
</comment>
<dbReference type="EMBL" id="AGSI01000002">
    <property type="protein sequence ID" value="EIE26871.1"/>
    <property type="molecule type" value="Genomic_DNA"/>
</dbReference>
<dbReference type="GO" id="GO:0010005">
    <property type="term" value="C:cortical microtubule, transverse to long axis"/>
    <property type="evidence" value="ECO:0007669"/>
    <property type="project" value="TreeGrafter"/>
</dbReference>
<dbReference type="eggNOG" id="ENOG502S9YC">
    <property type="taxonomic scope" value="Eukaryota"/>
</dbReference>
<evidence type="ECO:0000256" key="1">
    <source>
        <dbReference type="ARBA" id="ARBA00009656"/>
    </source>
</evidence>
<dbReference type="InterPro" id="IPR003034">
    <property type="entry name" value="SAP_dom"/>
</dbReference>
<proteinExistence type="inferred from homology"/>
<evidence type="ECO:0000313" key="5">
    <source>
        <dbReference type="Proteomes" id="UP000007264"/>
    </source>
</evidence>
<dbReference type="GO" id="GO:0043622">
    <property type="term" value="P:cortical microtubule organization"/>
    <property type="evidence" value="ECO:0007669"/>
    <property type="project" value="InterPro"/>
</dbReference>
<dbReference type="GeneID" id="17044880"/>
<feature type="domain" description="SAP" evidence="3">
    <location>
        <begin position="10"/>
        <end position="44"/>
    </location>
</feature>
<name>I0Z8A2_COCSC</name>
<feature type="compositionally biased region" description="Polar residues" evidence="2">
    <location>
        <begin position="165"/>
        <end position="177"/>
    </location>
</feature>
<dbReference type="InterPro" id="IPR039613">
    <property type="entry name" value="SPR1/2/3/4/5"/>
</dbReference>
<dbReference type="KEGG" id="csl:COCSUDRAFT_32295"/>
<gene>
    <name evidence="4" type="ORF">COCSUDRAFT_32295</name>
</gene>
<organism evidence="4 5">
    <name type="scientific">Coccomyxa subellipsoidea (strain C-169)</name>
    <name type="common">Green microalga</name>
    <dbReference type="NCBI Taxonomy" id="574566"/>
    <lineage>
        <taxon>Eukaryota</taxon>
        <taxon>Viridiplantae</taxon>
        <taxon>Chlorophyta</taxon>
        <taxon>core chlorophytes</taxon>
        <taxon>Trebouxiophyceae</taxon>
        <taxon>Trebouxiophyceae incertae sedis</taxon>
        <taxon>Coccomyxaceae</taxon>
        <taxon>Coccomyxa</taxon>
        <taxon>Coccomyxa subellipsoidea</taxon>
    </lineage>
</organism>
<dbReference type="OrthoDB" id="62622at2759"/>
<dbReference type="Proteomes" id="UP000007264">
    <property type="component" value="Unassembled WGS sequence"/>
</dbReference>
<dbReference type="AlphaFoldDB" id="I0Z8A2"/>
<evidence type="ECO:0000256" key="2">
    <source>
        <dbReference type="SAM" id="MobiDB-lite"/>
    </source>
</evidence>
<protein>
    <recommendedName>
        <fullName evidence="3">SAP domain-containing protein</fullName>
    </recommendedName>
</protein>
<comment type="similarity">
    <text evidence="1">Belongs to the SPIRAL1 family.</text>
</comment>
<dbReference type="PANTHER" id="PTHR33403:SF31">
    <property type="entry name" value="PROTEIN SPIRAL1-LIKE 1"/>
    <property type="match status" value="1"/>
</dbReference>
<dbReference type="PANTHER" id="PTHR33403">
    <property type="entry name" value="SPR1"/>
    <property type="match status" value="1"/>
</dbReference>
<sequence>MDSIALDDSLKGLLLKDLRIQCRARGVSPAGSRETLMQRIKEHMIETQDYTMKAEGSRPPSQTGEADAFSMGDVPHGNNYGRPEGQNVGNFLTDRPSSRVLAAPGGASQIFFGDEAPPAAKKAAAPQPTVTIDATGSNSLYMGAKQEEGNNANKRNNYGRPEGQNVGNFLTDRNSSRVLAPPGGASQISFG</sequence>
<keyword evidence="5" id="KW-1185">Reference proteome</keyword>
<accession>I0Z8A2</accession>
<dbReference type="PROSITE" id="PS50800">
    <property type="entry name" value="SAP"/>
    <property type="match status" value="1"/>
</dbReference>
<feature type="region of interest" description="Disordered" evidence="2">
    <location>
        <begin position="145"/>
        <end position="191"/>
    </location>
</feature>
<dbReference type="RefSeq" id="XP_005651415.1">
    <property type="nucleotide sequence ID" value="XM_005651358.1"/>
</dbReference>